<evidence type="ECO:0000256" key="2">
    <source>
        <dbReference type="SAM" id="SignalP"/>
    </source>
</evidence>
<dbReference type="PANTHER" id="PTHR35936">
    <property type="entry name" value="MEMBRANE-BOUND LYTIC MUREIN TRANSGLYCOSYLASE F"/>
    <property type="match status" value="1"/>
</dbReference>
<keyword evidence="5" id="KW-1185">Reference proteome</keyword>
<protein>
    <recommendedName>
        <fullName evidence="3">Solute-binding protein family 3/N-terminal domain-containing protein</fullName>
    </recommendedName>
</protein>
<gene>
    <name evidence="4" type="ORF">GCM10011332_27180</name>
</gene>
<proteinExistence type="predicted"/>
<dbReference type="SUPFAM" id="SSF53850">
    <property type="entry name" value="Periplasmic binding protein-like II"/>
    <property type="match status" value="1"/>
</dbReference>
<sequence length="258" mass="29136">MQRTAVILALLFSTTLVWNADGLSQEAKSPDTENVFRIVYANNWNPISYIENGQTKGILPERVEHLLGQIMGLRVEHIAVPWGRAQKMIREGTADAFITTVTPERLTYSTPTQDSLFYVPFVLTTLKESAADQRLKSPDNLIPVMGATFCDVLGNGWATQFYQNKPVNVHYVPTIEECLKMLQVGRVSGIVHAQAVVKHYADIMGLENNIHIYPNPAQSSPSFPILVSNKSVWKDRFLNDFNSRFSRKLDKQTIQKKE</sequence>
<reference evidence="4" key="2">
    <citation type="submission" date="2020-09" db="EMBL/GenBank/DDBJ databases">
        <authorList>
            <person name="Sun Q."/>
            <person name="Zhou Y."/>
        </authorList>
    </citation>
    <scope>NUCLEOTIDE SEQUENCE</scope>
    <source>
        <strain evidence="4">CGMCC 1.15254</strain>
    </source>
</reference>
<dbReference type="Proteomes" id="UP000632498">
    <property type="component" value="Unassembled WGS sequence"/>
</dbReference>
<dbReference type="AlphaFoldDB" id="A0A917C4D0"/>
<dbReference type="PANTHER" id="PTHR35936:SF19">
    <property type="entry name" value="AMINO-ACID-BINDING PROTEIN YXEM-RELATED"/>
    <property type="match status" value="1"/>
</dbReference>
<dbReference type="Pfam" id="PF00497">
    <property type="entry name" value="SBP_bac_3"/>
    <property type="match status" value="1"/>
</dbReference>
<dbReference type="EMBL" id="BMHV01000022">
    <property type="protein sequence ID" value="GGF71764.1"/>
    <property type="molecule type" value="Genomic_DNA"/>
</dbReference>
<evidence type="ECO:0000259" key="3">
    <source>
        <dbReference type="Pfam" id="PF00497"/>
    </source>
</evidence>
<reference evidence="4" key="1">
    <citation type="journal article" date="2014" name="Int. J. Syst. Evol. Microbiol.">
        <title>Complete genome sequence of Corynebacterium casei LMG S-19264T (=DSM 44701T), isolated from a smear-ripened cheese.</title>
        <authorList>
            <consortium name="US DOE Joint Genome Institute (JGI-PGF)"/>
            <person name="Walter F."/>
            <person name="Albersmeier A."/>
            <person name="Kalinowski J."/>
            <person name="Ruckert C."/>
        </authorList>
    </citation>
    <scope>NUCLEOTIDE SEQUENCE</scope>
    <source>
        <strain evidence="4">CGMCC 1.15254</strain>
    </source>
</reference>
<organism evidence="4 5">
    <name type="scientific">Terasakiella brassicae</name>
    <dbReference type="NCBI Taxonomy" id="1634917"/>
    <lineage>
        <taxon>Bacteria</taxon>
        <taxon>Pseudomonadati</taxon>
        <taxon>Pseudomonadota</taxon>
        <taxon>Alphaproteobacteria</taxon>
        <taxon>Rhodospirillales</taxon>
        <taxon>Terasakiellaceae</taxon>
        <taxon>Terasakiella</taxon>
    </lineage>
</organism>
<dbReference type="RefSeq" id="WP_188666225.1">
    <property type="nucleotide sequence ID" value="NZ_BMHV01000022.1"/>
</dbReference>
<dbReference type="InterPro" id="IPR001638">
    <property type="entry name" value="Solute-binding_3/MltF_N"/>
</dbReference>
<accession>A0A917C4D0</accession>
<feature type="domain" description="Solute-binding protein family 3/N-terminal" evidence="3">
    <location>
        <begin position="37"/>
        <end position="130"/>
    </location>
</feature>
<dbReference type="Gene3D" id="3.40.190.10">
    <property type="entry name" value="Periplasmic binding protein-like II"/>
    <property type="match status" value="2"/>
</dbReference>
<comment type="caution">
    <text evidence="4">The sequence shown here is derived from an EMBL/GenBank/DDBJ whole genome shotgun (WGS) entry which is preliminary data.</text>
</comment>
<feature type="chain" id="PRO_5036696331" description="Solute-binding protein family 3/N-terminal domain-containing protein" evidence="2">
    <location>
        <begin position="21"/>
        <end position="258"/>
    </location>
</feature>
<name>A0A917C4D0_9PROT</name>
<evidence type="ECO:0000313" key="4">
    <source>
        <dbReference type="EMBL" id="GGF71764.1"/>
    </source>
</evidence>
<evidence type="ECO:0000313" key="5">
    <source>
        <dbReference type="Proteomes" id="UP000632498"/>
    </source>
</evidence>
<keyword evidence="1 2" id="KW-0732">Signal</keyword>
<evidence type="ECO:0000256" key="1">
    <source>
        <dbReference type="ARBA" id="ARBA00022729"/>
    </source>
</evidence>
<feature type="signal peptide" evidence="2">
    <location>
        <begin position="1"/>
        <end position="20"/>
    </location>
</feature>